<evidence type="ECO:0000313" key="3">
    <source>
        <dbReference type="EMBL" id="KAF2817518.1"/>
    </source>
</evidence>
<dbReference type="InterPro" id="IPR029068">
    <property type="entry name" value="Glyas_Bleomycin-R_OHBP_Dase"/>
</dbReference>
<gene>
    <name evidence="3 5" type="ORF">BDZ99DRAFT_493312</name>
</gene>
<feature type="compositionally biased region" description="Basic and acidic residues" evidence="1">
    <location>
        <begin position="127"/>
        <end position="136"/>
    </location>
</feature>
<reference evidence="5" key="2">
    <citation type="submission" date="2020-04" db="EMBL/GenBank/DDBJ databases">
        <authorList>
            <consortium name="NCBI Genome Project"/>
        </authorList>
    </citation>
    <scope>NUCLEOTIDE SEQUENCE</scope>
    <source>
        <strain evidence="5">CBS 304.34</strain>
    </source>
</reference>
<dbReference type="Gene3D" id="3.10.180.10">
    <property type="entry name" value="2,3-Dihydroxybiphenyl 1,2-Dioxygenase, domain 1"/>
    <property type="match status" value="1"/>
</dbReference>
<dbReference type="AlphaFoldDB" id="A0A6A6Z9N3"/>
<dbReference type="InterPro" id="IPR004360">
    <property type="entry name" value="Glyas_Fos-R_dOase_dom"/>
</dbReference>
<accession>A0A6A6Z9N3</accession>
<feature type="compositionally biased region" description="Polar residues" evidence="1">
    <location>
        <begin position="1"/>
        <end position="15"/>
    </location>
</feature>
<dbReference type="SUPFAM" id="SSF54593">
    <property type="entry name" value="Glyoxalase/Bleomycin resistance protein/Dihydroxybiphenyl dioxygenase"/>
    <property type="match status" value="1"/>
</dbReference>
<feature type="region of interest" description="Disordered" evidence="1">
    <location>
        <begin position="1"/>
        <end position="56"/>
    </location>
</feature>
<feature type="domain" description="Glyoxalase/fosfomycin resistance/dioxygenase" evidence="2">
    <location>
        <begin position="67"/>
        <end position="190"/>
    </location>
</feature>
<keyword evidence="4" id="KW-1185">Reference proteome</keyword>
<reference evidence="5" key="3">
    <citation type="submission" date="2025-04" db="UniProtKB">
        <authorList>
            <consortium name="RefSeq"/>
        </authorList>
    </citation>
    <scope>IDENTIFICATION</scope>
    <source>
        <strain evidence="5">CBS 304.34</strain>
    </source>
</reference>
<dbReference type="EMBL" id="MU003692">
    <property type="protein sequence ID" value="KAF2817518.1"/>
    <property type="molecule type" value="Genomic_DNA"/>
</dbReference>
<evidence type="ECO:0000259" key="2">
    <source>
        <dbReference type="Pfam" id="PF00903"/>
    </source>
</evidence>
<dbReference type="OrthoDB" id="447346at2759"/>
<dbReference type="GeneID" id="54464118"/>
<evidence type="ECO:0000313" key="5">
    <source>
        <dbReference type="RefSeq" id="XP_033584482.1"/>
    </source>
</evidence>
<sequence>MTTTTPHRNSFLSNRPSPPIKSPKSSTSSDITTPSTTASLPQTTTTPTEATQKPKFVPPPANSFAFTLIPVLSIPRAQAFYATVFDWTFQPQVSASQLIFFTPSSVMGALSLISGTDAAPESESESESEKKGEKKKVELRAGGVVNHILVADVAATLQKVVEAGGTVEKERWVEGGHTELGRFWDTEGNLGGVLKWLI</sequence>
<dbReference type="Pfam" id="PF00903">
    <property type="entry name" value="Glyoxalase"/>
    <property type="match status" value="1"/>
</dbReference>
<evidence type="ECO:0000313" key="4">
    <source>
        <dbReference type="Proteomes" id="UP000504636"/>
    </source>
</evidence>
<organism evidence="3">
    <name type="scientific">Mytilinidion resinicola</name>
    <dbReference type="NCBI Taxonomy" id="574789"/>
    <lineage>
        <taxon>Eukaryota</taxon>
        <taxon>Fungi</taxon>
        <taxon>Dikarya</taxon>
        <taxon>Ascomycota</taxon>
        <taxon>Pezizomycotina</taxon>
        <taxon>Dothideomycetes</taxon>
        <taxon>Pleosporomycetidae</taxon>
        <taxon>Mytilinidiales</taxon>
        <taxon>Mytilinidiaceae</taxon>
        <taxon>Mytilinidion</taxon>
    </lineage>
</organism>
<proteinExistence type="predicted"/>
<name>A0A6A6Z9N3_9PEZI</name>
<feature type="region of interest" description="Disordered" evidence="1">
    <location>
        <begin position="117"/>
        <end position="136"/>
    </location>
</feature>
<feature type="compositionally biased region" description="Low complexity" evidence="1">
    <location>
        <begin position="22"/>
        <end position="55"/>
    </location>
</feature>
<protein>
    <recommendedName>
        <fullName evidence="2">Glyoxalase/fosfomycin resistance/dioxygenase domain-containing protein</fullName>
    </recommendedName>
</protein>
<evidence type="ECO:0000256" key="1">
    <source>
        <dbReference type="SAM" id="MobiDB-lite"/>
    </source>
</evidence>
<dbReference type="RefSeq" id="XP_033584482.1">
    <property type="nucleotide sequence ID" value="XM_033723225.1"/>
</dbReference>
<reference evidence="3 5" key="1">
    <citation type="journal article" date="2020" name="Stud. Mycol.">
        <title>101 Dothideomycetes genomes: a test case for predicting lifestyles and emergence of pathogens.</title>
        <authorList>
            <person name="Haridas S."/>
            <person name="Albert R."/>
            <person name="Binder M."/>
            <person name="Bloem J."/>
            <person name="Labutti K."/>
            <person name="Salamov A."/>
            <person name="Andreopoulos B."/>
            <person name="Baker S."/>
            <person name="Barry K."/>
            <person name="Bills G."/>
            <person name="Bluhm B."/>
            <person name="Cannon C."/>
            <person name="Castanera R."/>
            <person name="Culley D."/>
            <person name="Daum C."/>
            <person name="Ezra D."/>
            <person name="Gonzalez J."/>
            <person name="Henrissat B."/>
            <person name="Kuo A."/>
            <person name="Liang C."/>
            <person name="Lipzen A."/>
            <person name="Lutzoni F."/>
            <person name="Magnuson J."/>
            <person name="Mondo S."/>
            <person name="Nolan M."/>
            <person name="Ohm R."/>
            <person name="Pangilinan J."/>
            <person name="Park H.-J."/>
            <person name="Ramirez L."/>
            <person name="Alfaro M."/>
            <person name="Sun H."/>
            <person name="Tritt A."/>
            <person name="Yoshinaga Y."/>
            <person name="Zwiers L.-H."/>
            <person name="Turgeon B."/>
            <person name="Goodwin S."/>
            <person name="Spatafora J."/>
            <person name="Crous P."/>
            <person name="Grigoriev I."/>
        </authorList>
    </citation>
    <scope>NUCLEOTIDE SEQUENCE</scope>
    <source>
        <strain evidence="3 5">CBS 304.34</strain>
    </source>
</reference>
<dbReference type="Proteomes" id="UP000504636">
    <property type="component" value="Unplaced"/>
</dbReference>